<reference evidence="3" key="1">
    <citation type="submission" date="2014-03" db="EMBL/GenBank/DDBJ databases">
        <authorList>
            <person name="Aksoy S."/>
            <person name="Warren W."/>
            <person name="Wilson R.K."/>
        </authorList>
    </citation>
    <scope>NUCLEOTIDE SEQUENCE [LARGE SCALE GENOMIC DNA]</scope>
    <source>
        <strain evidence="3">IAEA</strain>
    </source>
</reference>
<dbReference type="GO" id="GO:0035267">
    <property type="term" value="C:NuA4 histone acetyltransferase complex"/>
    <property type="evidence" value="ECO:0007669"/>
    <property type="project" value="TreeGrafter"/>
</dbReference>
<dbReference type="GO" id="GO:0005634">
    <property type="term" value="C:nucleus"/>
    <property type="evidence" value="ECO:0007669"/>
    <property type="project" value="TreeGrafter"/>
</dbReference>
<dbReference type="GO" id="GO:0006355">
    <property type="term" value="P:regulation of DNA-templated transcription"/>
    <property type="evidence" value="ECO:0007669"/>
    <property type="project" value="TreeGrafter"/>
</dbReference>
<dbReference type="PANTHER" id="PTHR11139">
    <property type="entry name" value="ATAXIA TELANGIECTASIA MUTATED ATM -RELATED"/>
    <property type="match status" value="1"/>
</dbReference>
<accession>A0A1A9ZHQ0</accession>
<dbReference type="STRING" id="7398.A0A1A9ZHQ0"/>
<proteinExistence type="predicted"/>
<dbReference type="GO" id="GO:0006281">
    <property type="term" value="P:DNA repair"/>
    <property type="evidence" value="ECO:0007669"/>
    <property type="project" value="TreeGrafter"/>
</dbReference>
<name>A0A1A9ZHQ0_GLOPL</name>
<reference evidence="2" key="2">
    <citation type="submission" date="2020-05" db="UniProtKB">
        <authorList>
            <consortium name="EnsemblMetazoa"/>
        </authorList>
    </citation>
    <scope>IDENTIFICATION</scope>
    <source>
        <strain evidence="2">IAEA</strain>
    </source>
</reference>
<keyword evidence="3" id="KW-1185">Reference proteome</keyword>
<dbReference type="GO" id="GO:0000124">
    <property type="term" value="C:SAGA complex"/>
    <property type="evidence" value="ECO:0007669"/>
    <property type="project" value="TreeGrafter"/>
</dbReference>
<dbReference type="Pfam" id="PF02259">
    <property type="entry name" value="FAT"/>
    <property type="match status" value="1"/>
</dbReference>
<dbReference type="InterPro" id="IPR050517">
    <property type="entry name" value="DDR_Repair_Kinase"/>
</dbReference>
<evidence type="ECO:0000313" key="3">
    <source>
        <dbReference type="Proteomes" id="UP000092445"/>
    </source>
</evidence>
<dbReference type="Proteomes" id="UP000092445">
    <property type="component" value="Unassembled WGS sequence"/>
</dbReference>
<dbReference type="AlphaFoldDB" id="A0A1A9ZHQ0"/>
<dbReference type="VEuPathDB" id="VectorBase:GPAI014939"/>
<organism evidence="2 3">
    <name type="scientific">Glossina pallidipes</name>
    <name type="common">Tsetse fly</name>
    <dbReference type="NCBI Taxonomy" id="7398"/>
    <lineage>
        <taxon>Eukaryota</taxon>
        <taxon>Metazoa</taxon>
        <taxon>Ecdysozoa</taxon>
        <taxon>Arthropoda</taxon>
        <taxon>Hexapoda</taxon>
        <taxon>Insecta</taxon>
        <taxon>Pterygota</taxon>
        <taxon>Neoptera</taxon>
        <taxon>Endopterygota</taxon>
        <taxon>Diptera</taxon>
        <taxon>Brachycera</taxon>
        <taxon>Muscomorpha</taxon>
        <taxon>Hippoboscoidea</taxon>
        <taxon>Glossinidae</taxon>
        <taxon>Glossina</taxon>
    </lineage>
</organism>
<evidence type="ECO:0000259" key="1">
    <source>
        <dbReference type="Pfam" id="PF02259"/>
    </source>
</evidence>
<feature type="domain" description="PIK-related kinase FAT" evidence="1">
    <location>
        <begin position="86"/>
        <end position="186"/>
    </location>
</feature>
<evidence type="ECO:0000313" key="2">
    <source>
        <dbReference type="EnsemblMetazoa" id="GPAI014939-PA"/>
    </source>
</evidence>
<protein>
    <recommendedName>
        <fullName evidence="1">PIK-related kinase FAT domain-containing protein</fullName>
    </recommendedName>
</protein>
<dbReference type="InterPro" id="IPR003151">
    <property type="entry name" value="PIK-rel_kinase_FAT"/>
</dbReference>
<dbReference type="EnsemblMetazoa" id="GPAI014939-RA">
    <property type="protein sequence ID" value="GPAI014939-PA"/>
    <property type="gene ID" value="GPAI014939"/>
</dbReference>
<sequence length="258" mass="30283">MKYAQYPEANVAICYERMGLFEEAQGAYDLAMSKFEDDLSSGPCNTNMNSEVMLWEQQWIRCAKELNQWDIQLDYAQANREQNEILIMQSAWRVPNWNLMKKALLKIEQAYSKLYDFKVNLYRGFLAILHPEERQLCNVDKYVEIASGLCIREWHRLPHILSHIHLQAAQQIIEIHEAKQLIFSPLASPKLVLSPQYIDDREDSPQQMVDTKPVEMDVVSSDSEQVEVFNEFRPVVQQQQQQPNNFEEVHLLLEHSKK</sequence>
<dbReference type="PANTHER" id="PTHR11139:SF1">
    <property type="entry name" value="TRANSFORMATION_TRANSCRIPTION DOMAIN-ASSOCIATED PROTEIN"/>
    <property type="match status" value="1"/>
</dbReference>